<accession>A0A9W6G4E7</accession>
<comment type="caution">
    <text evidence="5">The sequence shown here is derived from an EMBL/GenBank/DDBJ whole genome shotgun (WGS) entry which is preliminary data.</text>
</comment>
<dbReference type="SUPFAM" id="SSF53335">
    <property type="entry name" value="S-adenosyl-L-methionine-dependent methyltransferases"/>
    <property type="match status" value="1"/>
</dbReference>
<feature type="compositionally biased region" description="Basic and acidic residues" evidence="4">
    <location>
        <begin position="96"/>
        <end position="105"/>
    </location>
</feature>
<keyword evidence="6" id="KW-1185">Reference proteome</keyword>
<protein>
    <submittedName>
        <fullName evidence="5">Restriction endonuclease subunit M</fullName>
    </submittedName>
</protein>
<name>A0A9W6G4E7_9ACTN</name>
<evidence type="ECO:0000256" key="2">
    <source>
        <dbReference type="ARBA" id="ARBA00022679"/>
    </source>
</evidence>
<dbReference type="PANTHER" id="PTHR33841">
    <property type="entry name" value="DNA METHYLTRANSFERASE YEEA-RELATED"/>
    <property type="match status" value="1"/>
</dbReference>
<sequence>MLYDSILNAGEYFTNYYLEELLPGEVTKTHAKAWNETDRGTDGVSPRKRLLDLRTPYQKARVAIVNATEARTDEANGDGAQGNSPEPGSSASSSSERNDAADQRAADTPPAVGERRKAALHAWHLDLLAGLGYTPEPETVELTNCGETREISLAYQSKTVFAVECDFRELAGDAADLGQVQVLQDGFRDAAKLADWLFGIDGNAPKYVLLLCGGVVVTADIDSFREGRYLAVSIGTVLERNDKPEAGLATALVAREMLEPLDAAEPDATGLDNLVKQSRTQAQGVSKSLREGLRRSVEIIAKEVLDCLREQEFDWTDFFTDREFADRLATESLRYLYRILFLLFAEARPELRILPTDSPDYQSGYSIARLGRTVERELGEESREGTYLYESLALLFRRVNDGYRFEGSDGKARIVFEPLQSRLFDPASITLIGNDLKPSDDDYVWPVDTRLRNKALHRVLRMLMIDDGTLSGKRGRRGQTQFISYAKLGINQLGAVYEGLMSYTGRIARGETLYEVAQAKDLKDNNGQSKDGSWLIPESEVDEYPADVFVSVEDPYTGDRSPVTYPDGSFVYRLAGRDRETSASFYTPLSLTQTTVELTVRQLIEEHGGQVAAKDLLNWKILEPALGSGAFLNEAINQVAAKYLELRQSETGKRVDPDKWEEELRKVKAYIALHNSYGVDLNATATELAEVSLWLNVMYPGLKAPWFGLHLRHGNSLIGGRRETYSLKELAPAKGKPFWYDITPRHDKLSEIPAGELPEDRIHHFLLPSKGWAAIADHKEAKALVGDDAKALGKWRNSFTKKLNKKQLERAQRLARQVEYLWGLVRRRLELSEEAIARDIDVWGAPELAEHSGNLAINKEQVLVDLHRHGSPYWRLKKLMDTWCALWFWPVGETELLIGPEEVNPAPGGPSHLRDLDEWFKYCEAIVGNTLPGDFFGKELPADLNALTDHEDQLDAWTGWQHYLFLEQNDQKFAFITELDRIVREQHFFHWELQYAHVFRNGGFDLQVGNPPWYRPIWDSDGIMSEADPHYVLSKWNDAQKRSRKEALLAEEKVRSYFLNEVANHAGLSAFVGHVTTYNLLAGTQPNFYRCFMVRTWSNAKLKGTIGLIHPDTHLSGAKEGRLRSGAYGRLRVHGHMVNERKLFDEVHNLMEYGLHIYSSPQEISFTHLSWAYEASVITGSMNHDGHGPLPGLKFDGGWDIRPHAGRAIQVDLSVLAEWNKLPGVTDDPIEETKILYPVSVAELEPIAKLAEVSHRFGDLGADISSGYHESADKKAGYFIDIDRSAEISDKPAAKAVDSWSEVILQGPHFAISTPFFKSPRTPLKSNKDWEPFDITKLPPNERPITNYRRSVDLELYRRKQDRWIDYASWTAKKSDALERERAEDWLQSKADPSGTEIPEALVDTFLMDESKRPYTDFWRMAWREMIQVTNERSLYVSLIPPGPAHVDAVHTGRLPDDLATVAQVGFCSSLLLDYYVRVTGTSHLKAGSARNFPSVPPSHPLASALQLRTLRLNCLTESYAPVWEEYCNVEEISMEDWAFPWPGVAPLNSVGPQWGYETPLRTDFERRAALIEIDVLSALILGITAEQLKTIYAARYVVLGGREEATWFDSAGNKLCGDTKAAGYKQAHTEGLDGLVNAKLPFQQLSSYLAGDRDEGPSGFPRFPESSGLAYYRANRLGMPVDDEYPQGVNGNAEADTLGEYAHAHKVFSERLAKLTGEKS</sequence>
<keyword evidence="5" id="KW-0378">Hydrolase</keyword>
<dbReference type="RefSeq" id="WP_270117629.1">
    <property type="nucleotide sequence ID" value="NZ_BAAAOL010000012.1"/>
</dbReference>
<gene>
    <name evidence="5" type="ORF">GALLR39Z86_00600</name>
</gene>
<evidence type="ECO:0000313" key="6">
    <source>
        <dbReference type="Proteomes" id="UP001144313"/>
    </source>
</evidence>
<dbReference type="Gene3D" id="3.40.50.150">
    <property type="entry name" value="Vaccinia Virus protein VP39"/>
    <property type="match status" value="2"/>
</dbReference>
<reference evidence="5" key="1">
    <citation type="submission" date="2022-12" db="EMBL/GenBank/DDBJ databases">
        <title>Reference genome sequencing for broad-spectrum identification of bacterial and archaeal isolates by mass spectrometry.</title>
        <authorList>
            <person name="Sekiguchi Y."/>
            <person name="Tourlousse D.M."/>
        </authorList>
    </citation>
    <scope>NUCLEOTIDE SEQUENCE</scope>
    <source>
        <strain evidence="5">LLR39Z86</strain>
    </source>
</reference>
<feature type="compositionally biased region" description="Low complexity" evidence="4">
    <location>
        <begin position="82"/>
        <end position="95"/>
    </location>
</feature>
<dbReference type="GO" id="GO:0004519">
    <property type="term" value="F:endonuclease activity"/>
    <property type="evidence" value="ECO:0007669"/>
    <property type="project" value="UniProtKB-KW"/>
</dbReference>
<evidence type="ECO:0000256" key="4">
    <source>
        <dbReference type="SAM" id="MobiDB-lite"/>
    </source>
</evidence>
<evidence type="ECO:0000313" key="5">
    <source>
        <dbReference type="EMBL" id="GLI40210.1"/>
    </source>
</evidence>
<keyword evidence="1" id="KW-0489">Methyltransferase</keyword>
<dbReference type="InterPro" id="IPR029063">
    <property type="entry name" value="SAM-dependent_MTases_sf"/>
</dbReference>
<dbReference type="InterPro" id="IPR050953">
    <property type="entry name" value="N4_N6_ade-DNA_methylase"/>
</dbReference>
<keyword evidence="5" id="KW-0255">Endonuclease</keyword>
<keyword evidence="3" id="KW-0949">S-adenosyl-L-methionine</keyword>
<keyword evidence="5" id="KW-0540">Nuclease</keyword>
<dbReference type="PANTHER" id="PTHR33841:SF5">
    <property type="entry name" value="DNA METHYLASE (MODIFICATION METHYLASE) (METHYLTRANSFERASE)-RELATED"/>
    <property type="match status" value="1"/>
</dbReference>
<dbReference type="GO" id="GO:0032259">
    <property type="term" value="P:methylation"/>
    <property type="evidence" value="ECO:0007669"/>
    <property type="project" value="UniProtKB-KW"/>
</dbReference>
<dbReference type="EMBL" id="BSDT01000001">
    <property type="protein sequence ID" value="GLI40210.1"/>
    <property type="molecule type" value="Genomic_DNA"/>
</dbReference>
<keyword evidence="2" id="KW-0808">Transferase</keyword>
<dbReference type="GO" id="GO:0008168">
    <property type="term" value="F:methyltransferase activity"/>
    <property type="evidence" value="ECO:0007669"/>
    <property type="project" value="UniProtKB-KW"/>
</dbReference>
<proteinExistence type="predicted"/>
<organism evidence="5 6">
    <name type="scientific">Glycomyces algeriensis</name>
    <dbReference type="NCBI Taxonomy" id="256037"/>
    <lineage>
        <taxon>Bacteria</taxon>
        <taxon>Bacillati</taxon>
        <taxon>Actinomycetota</taxon>
        <taxon>Actinomycetes</taxon>
        <taxon>Glycomycetales</taxon>
        <taxon>Glycomycetaceae</taxon>
        <taxon>Glycomyces</taxon>
    </lineage>
</organism>
<evidence type="ECO:0000256" key="1">
    <source>
        <dbReference type="ARBA" id="ARBA00022603"/>
    </source>
</evidence>
<dbReference type="Proteomes" id="UP001144313">
    <property type="component" value="Unassembled WGS sequence"/>
</dbReference>
<feature type="region of interest" description="Disordered" evidence="4">
    <location>
        <begin position="68"/>
        <end position="115"/>
    </location>
</feature>
<evidence type="ECO:0000256" key="3">
    <source>
        <dbReference type="ARBA" id="ARBA00022691"/>
    </source>
</evidence>